<evidence type="ECO:0000313" key="1">
    <source>
        <dbReference type="EMBL" id="OKZ10210.1"/>
    </source>
</evidence>
<dbReference type="EMBL" id="MNQR01000020">
    <property type="protein sequence ID" value="OKZ10210.1"/>
    <property type="molecule type" value="Genomic_DNA"/>
</dbReference>
<reference evidence="1 2" key="1">
    <citation type="journal article" date="2016" name="Nat. Biotechnol.">
        <title>Measurement of bacterial replication rates in microbial communities.</title>
        <authorList>
            <person name="Brown C.T."/>
            <person name="Olm M.R."/>
            <person name="Thomas B.C."/>
            <person name="Banfield J.F."/>
        </authorList>
    </citation>
    <scope>NUCLEOTIDE SEQUENCE [LARGE SCALE GENOMIC DNA]</scope>
    <source>
        <strain evidence="1">45_130</strain>
    </source>
</reference>
<sequence length="76" mass="8933">MNARLEQSQKVINIQSIRTLAQNVELVLTFVLLKQFTWDNRIVCMTHNKGILLGEFPYFFTCDTLNLYTDEKGFFI</sequence>
<proteinExistence type="predicted"/>
<gene>
    <name evidence="1" type="ORF">BHV76_06990</name>
</gene>
<accession>A0A854BZQ0</accession>
<name>A0A854BZQ0_9BACT</name>
<dbReference type="Proteomes" id="UP000186685">
    <property type="component" value="Unassembled WGS sequence"/>
</dbReference>
<evidence type="ECO:0000313" key="2">
    <source>
        <dbReference type="Proteomes" id="UP000186685"/>
    </source>
</evidence>
<dbReference type="AlphaFoldDB" id="A0A854BZQ0"/>
<organism evidence="1 2">
    <name type="scientific">Phocaeicola plebeius</name>
    <dbReference type="NCBI Taxonomy" id="310297"/>
    <lineage>
        <taxon>Bacteria</taxon>
        <taxon>Pseudomonadati</taxon>
        <taxon>Bacteroidota</taxon>
        <taxon>Bacteroidia</taxon>
        <taxon>Bacteroidales</taxon>
        <taxon>Bacteroidaceae</taxon>
        <taxon>Phocaeicola</taxon>
    </lineage>
</organism>
<comment type="caution">
    <text evidence="1">The sequence shown here is derived from an EMBL/GenBank/DDBJ whole genome shotgun (WGS) entry which is preliminary data.</text>
</comment>
<protein>
    <submittedName>
        <fullName evidence="1">Uncharacterized protein</fullName>
    </submittedName>
</protein>